<dbReference type="CDD" id="cd02966">
    <property type="entry name" value="TlpA_like_family"/>
    <property type="match status" value="1"/>
</dbReference>
<dbReference type="Pfam" id="PF08534">
    <property type="entry name" value="Redoxin"/>
    <property type="match status" value="1"/>
</dbReference>
<keyword evidence="7" id="KW-1185">Reference proteome</keyword>
<evidence type="ECO:0000259" key="5">
    <source>
        <dbReference type="PROSITE" id="PS51352"/>
    </source>
</evidence>
<dbReference type="GO" id="GO:0017004">
    <property type="term" value="P:cytochrome complex assembly"/>
    <property type="evidence" value="ECO:0007669"/>
    <property type="project" value="UniProtKB-KW"/>
</dbReference>
<accession>A0A4R6WJN0</accession>
<organism evidence="6 7">
    <name type="scientific">Sphingobacterium yanglingense</name>
    <dbReference type="NCBI Taxonomy" id="1437280"/>
    <lineage>
        <taxon>Bacteria</taxon>
        <taxon>Pseudomonadati</taxon>
        <taxon>Bacteroidota</taxon>
        <taxon>Sphingobacteriia</taxon>
        <taxon>Sphingobacteriales</taxon>
        <taxon>Sphingobacteriaceae</taxon>
        <taxon>Sphingobacterium</taxon>
    </lineage>
</organism>
<evidence type="ECO:0000313" key="7">
    <source>
        <dbReference type="Proteomes" id="UP000295292"/>
    </source>
</evidence>
<keyword evidence="6" id="KW-0413">Isomerase</keyword>
<dbReference type="OrthoDB" id="1098640at2"/>
<dbReference type="InterPro" id="IPR050553">
    <property type="entry name" value="Thioredoxin_ResA/DsbE_sf"/>
</dbReference>
<dbReference type="PANTHER" id="PTHR42852:SF6">
    <property type="entry name" value="THIOL:DISULFIDE INTERCHANGE PROTEIN DSBE"/>
    <property type="match status" value="1"/>
</dbReference>
<name>A0A4R6WJN0_9SPHI</name>
<keyword evidence="2" id="KW-0201">Cytochrome c-type biogenesis</keyword>
<dbReference type="RefSeq" id="WP_133584208.1">
    <property type="nucleotide sequence ID" value="NZ_SNYV01000013.1"/>
</dbReference>
<dbReference type="PANTHER" id="PTHR42852">
    <property type="entry name" value="THIOL:DISULFIDE INTERCHANGE PROTEIN DSBE"/>
    <property type="match status" value="1"/>
</dbReference>
<comment type="caution">
    <text evidence="6">The sequence shown here is derived from an EMBL/GenBank/DDBJ whole genome shotgun (WGS) entry which is preliminary data.</text>
</comment>
<dbReference type="GO" id="GO:0030313">
    <property type="term" value="C:cell envelope"/>
    <property type="evidence" value="ECO:0007669"/>
    <property type="project" value="UniProtKB-SubCell"/>
</dbReference>
<dbReference type="InterPro" id="IPR013766">
    <property type="entry name" value="Thioredoxin_domain"/>
</dbReference>
<keyword evidence="4" id="KW-0676">Redox-active center</keyword>
<gene>
    <name evidence="6" type="ORF">CLV99_1912</name>
</gene>
<evidence type="ECO:0000256" key="2">
    <source>
        <dbReference type="ARBA" id="ARBA00022748"/>
    </source>
</evidence>
<proteinExistence type="predicted"/>
<protein>
    <submittedName>
        <fullName evidence="6">Thiol-disulfide isomerase/thioredoxin</fullName>
    </submittedName>
</protein>
<dbReference type="Gene3D" id="3.40.30.10">
    <property type="entry name" value="Glutaredoxin"/>
    <property type="match status" value="1"/>
</dbReference>
<dbReference type="GO" id="GO:0016853">
    <property type="term" value="F:isomerase activity"/>
    <property type="evidence" value="ECO:0007669"/>
    <property type="project" value="UniProtKB-KW"/>
</dbReference>
<evidence type="ECO:0000256" key="3">
    <source>
        <dbReference type="ARBA" id="ARBA00023157"/>
    </source>
</evidence>
<evidence type="ECO:0000256" key="4">
    <source>
        <dbReference type="ARBA" id="ARBA00023284"/>
    </source>
</evidence>
<dbReference type="InterPro" id="IPR013740">
    <property type="entry name" value="Redoxin"/>
</dbReference>
<sequence>MYRFNPIILILIAYNCLFLTCFAQNINISGKVIHPKDSIITFSQSETHPLTGLKINRSFETKITDNSFEISLPVEIIGSWKITSGSFFWFAFLVPGEDLNLTIDMDMSLKNEDQFRKGIVAFGNNASNFNLIYYLNDGMDQFHQDMRNTINSTSDIQEILKARKEKNAHVIARLNHYHRQSPLTDAYYDYWKTTYTYDSYERTIQEDLLSSNGIKLQDSATLDILTTDVINSDVAVSNPTYMKYVDIYIFYLAASDQPGRDFPIDSLIELGKKELCGLTREAYLTRVMCTYLNKLEEEAYKSYYEQYSKLVTSKKLKMLVDSCRQDFLQKIDVSQNIADYPLLNKTLGKYRGKVLYIDFWASWCGPCRAEMPNAKRLKDSLKGKDVAFIYFGYNDNEQTWMQARNQLKIEGEHFLVDKALEKEVTELFEISGIPHYVIIDKDGTIVNKNANRPKDAYEQLLLLAEK</sequence>
<keyword evidence="3" id="KW-1015">Disulfide bond</keyword>
<comment type="subcellular location">
    <subcellularLocation>
        <location evidence="1">Cell envelope</location>
    </subcellularLocation>
</comment>
<dbReference type="Proteomes" id="UP000295292">
    <property type="component" value="Unassembled WGS sequence"/>
</dbReference>
<dbReference type="InterPro" id="IPR036249">
    <property type="entry name" value="Thioredoxin-like_sf"/>
</dbReference>
<evidence type="ECO:0000313" key="6">
    <source>
        <dbReference type="EMBL" id="TDQ77940.1"/>
    </source>
</evidence>
<reference evidence="6 7" key="1">
    <citation type="submission" date="2019-03" db="EMBL/GenBank/DDBJ databases">
        <title>Genomic Encyclopedia of Archaeal and Bacterial Type Strains, Phase II (KMG-II): from individual species to whole genera.</title>
        <authorList>
            <person name="Goeker M."/>
        </authorList>
    </citation>
    <scope>NUCLEOTIDE SEQUENCE [LARGE SCALE GENOMIC DNA]</scope>
    <source>
        <strain evidence="6 7">DSM 28353</strain>
    </source>
</reference>
<dbReference type="EMBL" id="SNYV01000013">
    <property type="protein sequence ID" value="TDQ77940.1"/>
    <property type="molecule type" value="Genomic_DNA"/>
</dbReference>
<dbReference type="SUPFAM" id="SSF52833">
    <property type="entry name" value="Thioredoxin-like"/>
    <property type="match status" value="1"/>
</dbReference>
<dbReference type="GO" id="GO:0016491">
    <property type="term" value="F:oxidoreductase activity"/>
    <property type="evidence" value="ECO:0007669"/>
    <property type="project" value="InterPro"/>
</dbReference>
<evidence type="ECO:0000256" key="1">
    <source>
        <dbReference type="ARBA" id="ARBA00004196"/>
    </source>
</evidence>
<feature type="domain" description="Thioredoxin" evidence="5">
    <location>
        <begin position="318"/>
        <end position="466"/>
    </location>
</feature>
<dbReference type="PROSITE" id="PS51352">
    <property type="entry name" value="THIOREDOXIN_2"/>
    <property type="match status" value="1"/>
</dbReference>
<dbReference type="AlphaFoldDB" id="A0A4R6WJN0"/>